<proteinExistence type="predicted"/>
<gene>
    <name evidence="5" type="ORF">LX99_05008</name>
</gene>
<dbReference type="AlphaFoldDB" id="A0A316GXA3"/>
<dbReference type="EMBL" id="QGHA01000021">
    <property type="protein sequence ID" value="PWK65775.1"/>
    <property type="molecule type" value="Genomic_DNA"/>
</dbReference>
<dbReference type="RefSeq" id="WP_109610941.1">
    <property type="nucleotide sequence ID" value="NZ_QGHA01000021.1"/>
</dbReference>
<comment type="subcellular location">
    <subcellularLocation>
        <location evidence="1">Secreted</location>
    </subcellularLocation>
</comment>
<evidence type="ECO:0000256" key="2">
    <source>
        <dbReference type="ARBA" id="ARBA00022525"/>
    </source>
</evidence>
<keyword evidence="3" id="KW-0732">Signal</keyword>
<evidence type="ECO:0000313" key="6">
    <source>
        <dbReference type="Proteomes" id="UP000245678"/>
    </source>
</evidence>
<evidence type="ECO:0000256" key="3">
    <source>
        <dbReference type="ARBA" id="ARBA00022729"/>
    </source>
</evidence>
<dbReference type="PANTHER" id="PTHR47763">
    <property type="entry name" value="ALPHA-PROTEIN KINASE VWKA"/>
    <property type="match status" value="1"/>
</dbReference>
<dbReference type="Gene3D" id="3.40.50.410">
    <property type="entry name" value="von Willebrand factor, type A domain"/>
    <property type="match status" value="1"/>
</dbReference>
<protein>
    <submittedName>
        <fullName evidence="5">von Willebrand factor type A domain-containing protein</fullName>
    </submittedName>
</protein>
<dbReference type="GO" id="GO:0005737">
    <property type="term" value="C:cytoplasm"/>
    <property type="evidence" value="ECO:0007669"/>
    <property type="project" value="TreeGrafter"/>
</dbReference>
<feature type="domain" description="VWFA" evidence="4">
    <location>
        <begin position="9"/>
        <end position="133"/>
    </location>
</feature>
<dbReference type="InterPro" id="IPR056861">
    <property type="entry name" value="HMCN1-like_VWA"/>
</dbReference>
<dbReference type="GO" id="GO:0004674">
    <property type="term" value="F:protein serine/threonine kinase activity"/>
    <property type="evidence" value="ECO:0007669"/>
    <property type="project" value="TreeGrafter"/>
</dbReference>
<dbReference type="InterPro" id="IPR002035">
    <property type="entry name" value="VWF_A"/>
</dbReference>
<keyword evidence="2" id="KW-0964">Secreted</keyword>
<evidence type="ECO:0000256" key="1">
    <source>
        <dbReference type="ARBA" id="ARBA00004613"/>
    </source>
</evidence>
<comment type="caution">
    <text evidence="5">The sequence shown here is derived from an EMBL/GenBank/DDBJ whole genome shotgun (WGS) entry which is preliminary data.</text>
</comment>
<dbReference type="InterPro" id="IPR052969">
    <property type="entry name" value="Thr-specific_kinase-like"/>
</dbReference>
<dbReference type="SUPFAM" id="SSF53300">
    <property type="entry name" value="vWA-like"/>
    <property type="match status" value="1"/>
</dbReference>
<dbReference type="CDD" id="cd00198">
    <property type="entry name" value="vWFA"/>
    <property type="match status" value="1"/>
</dbReference>
<name>A0A316GXA3_9SPHI</name>
<dbReference type="InterPro" id="IPR036465">
    <property type="entry name" value="vWFA_dom_sf"/>
</dbReference>
<reference evidence="5 6" key="1">
    <citation type="submission" date="2018-05" db="EMBL/GenBank/DDBJ databases">
        <title>Genomic Encyclopedia of Archaeal and Bacterial Type Strains, Phase II (KMG-II): from individual species to whole genera.</title>
        <authorList>
            <person name="Goeker M."/>
        </authorList>
    </citation>
    <scope>NUCLEOTIDE SEQUENCE [LARGE SCALE GENOMIC DNA]</scope>
    <source>
        <strain evidence="5 6">DSM 19975</strain>
    </source>
</reference>
<sequence length="224" mass="24878">MQGLKYTVDIVMCIDATGSMAPIMDTVKDKALKFYPDLSAALAAKDKNVDVLRMKVVAFRDFYDKPGNALTESPFFSLPEQQTEFQRFVRDLEPTDGGDEPESGLEALAVAIKSDWNTTGDRRREIIVMYTDASAHALDAGMSKPSNYPAGIPKNFNELTDWWAGQDNHVSQTAQRLIIYAPDCNPWSDISNEWENSIHYASQAGAGLKEIDYETILSAIVKSV</sequence>
<dbReference type="Proteomes" id="UP000245678">
    <property type="component" value="Unassembled WGS sequence"/>
</dbReference>
<dbReference type="PANTHER" id="PTHR47763:SF1">
    <property type="entry name" value="DUF659 DOMAIN-CONTAINING PROTEIN"/>
    <property type="match status" value="1"/>
</dbReference>
<dbReference type="PROSITE" id="PS50234">
    <property type="entry name" value="VWFA"/>
    <property type="match status" value="1"/>
</dbReference>
<evidence type="ECO:0000259" key="4">
    <source>
        <dbReference type="PROSITE" id="PS50234"/>
    </source>
</evidence>
<keyword evidence="6" id="KW-1185">Reference proteome</keyword>
<accession>A0A316GXA3</accession>
<organism evidence="5 6">
    <name type="scientific">Mucilaginibacter oryzae</name>
    <dbReference type="NCBI Taxonomy" id="468058"/>
    <lineage>
        <taxon>Bacteria</taxon>
        <taxon>Pseudomonadati</taxon>
        <taxon>Bacteroidota</taxon>
        <taxon>Sphingobacteriia</taxon>
        <taxon>Sphingobacteriales</taxon>
        <taxon>Sphingobacteriaceae</taxon>
        <taxon>Mucilaginibacter</taxon>
    </lineage>
</organism>
<evidence type="ECO:0000313" key="5">
    <source>
        <dbReference type="EMBL" id="PWK65775.1"/>
    </source>
</evidence>
<dbReference type="Pfam" id="PF25106">
    <property type="entry name" value="VWA_4"/>
    <property type="match status" value="1"/>
</dbReference>